<dbReference type="PATRIC" id="fig|1286106.3.peg.1023"/>
<dbReference type="PIRSF" id="PIRSF031679">
    <property type="entry name" value="Mtase_Alr7345_prd"/>
    <property type="match status" value="1"/>
</dbReference>
<name>M7PHN9_9GAMM</name>
<feature type="chain" id="PRO_5004082902" evidence="1">
    <location>
        <begin position="25"/>
        <end position="291"/>
    </location>
</feature>
<gene>
    <name evidence="2" type="ORF">MPL1_05097</name>
</gene>
<dbReference type="STRING" id="1286106.MPL1_05097"/>
<dbReference type="EMBL" id="APHR01000024">
    <property type="protein sequence ID" value="EMR13400.1"/>
    <property type="molecule type" value="Genomic_DNA"/>
</dbReference>
<organism evidence="2 3">
    <name type="scientific">Methylophaga lonarensis MPL</name>
    <dbReference type="NCBI Taxonomy" id="1286106"/>
    <lineage>
        <taxon>Bacteria</taxon>
        <taxon>Pseudomonadati</taxon>
        <taxon>Pseudomonadota</taxon>
        <taxon>Gammaproteobacteria</taxon>
        <taxon>Thiotrichales</taxon>
        <taxon>Piscirickettsiaceae</taxon>
        <taxon>Methylophaga</taxon>
    </lineage>
</organism>
<evidence type="ECO:0000313" key="3">
    <source>
        <dbReference type="Proteomes" id="UP000012019"/>
    </source>
</evidence>
<dbReference type="AlphaFoldDB" id="M7PHN9"/>
<dbReference type="InterPro" id="IPR016980">
    <property type="entry name" value="S-AdoMet-dep_MeTrfase_Alr7345"/>
</dbReference>
<accession>M7PHN9</accession>
<dbReference type="SUPFAM" id="SSF53335">
    <property type="entry name" value="S-adenosyl-L-methionine-dependent methyltransferases"/>
    <property type="match status" value="1"/>
</dbReference>
<dbReference type="GO" id="GO:0008168">
    <property type="term" value="F:methyltransferase activity"/>
    <property type="evidence" value="ECO:0007669"/>
    <property type="project" value="UniProtKB-KW"/>
</dbReference>
<dbReference type="eggNOG" id="COG4798">
    <property type="taxonomic scope" value="Bacteria"/>
</dbReference>
<keyword evidence="1" id="KW-0732">Signal</keyword>
<dbReference type="GO" id="GO:0032259">
    <property type="term" value="P:methylation"/>
    <property type="evidence" value="ECO:0007669"/>
    <property type="project" value="UniProtKB-KW"/>
</dbReference>
<keyword evidence="2" id="KW-0808">Transferase</keyword>
<protein>
    <submittedName>
        <fullName evidence="2">Methyltransferase</fullName>
    </submittedName>
</protein>
<dbReference type="RefSeq" id="WP_009726029.1">
    <property type="nucleotide sequence ID" value="NZ_APHR01000024.1"/>
</dbReference>
<keyword evidence="2" id="KW-0489">Methyltransferase</keyword>
<dbReference type="InterPro" id="IPR029063">
    <property type="entry name" value="SAM-dependent_MTases_sf"/>
</dbReference>
<reference evidence="2 3" key="1">
    <citation type="journal article" date="2013" name="Genome Announc.">
        <title>Draft Genome Sequence of Methylophaga lonarensis MPLT, a Haloalkaliphilic (Non-Methane-Utilizing) Methylotroph.</title>
        <authorList>
            <person name="Shetty S.A."/>
            <person name="Marathe N.P."/>
            <person name="Munot H."/>
            <person name="Antony C.P."/>
            <person name="Dhotre D.P."/>
            <person name="Murrell J.C."/>
            <person name="Shouche Y.S."/>
        </authorList>
    </citation>
    <scope>NUCLEOTIDE SEQUENCE [LARGE SCALE GENOMIC DNA]</scope>
    <source>
        <strain evidence="2 3">MPL</strain>
    </source>
</reference>
<feature type="signal peptide" evidence="1">
    <location>
        <begin position="1"/>
        <end position="24"/>
    </location>
</feature>
<dbReference type="Proteomes" id="UP000012019">
    <property type="component" value="Unassembled WGS sequence"/>
</dbReference>
<comment type="caution">
    <text evidence="2">The sequence shown here is derived from an EMBL/GenBank/DDBJ whole genome shotgun (WGS) entry which is preliminary data.</text>
</comment>
<dbReference type="Gene3D" id="3.40.50.150">
    <property type="entry name" value="Vaccinia Virus protein VP39"/>
    <property type="match status" value="1"/>
</dbReference>
<keyword evidence="3" id="KW-1185">Reference proteome</keyword>
<proteinExistence type="predicted"/>
<evidence type="ECO:0000256" key="1">
    <source>
        <dbReference type="SAM" id="SignalP"/>
    </source>
</evidence>
<evidence type="ECO:0000313" key="2">
    <source>
        <dbReference type="EMBL" id="EMR13400.1"/>
    </source>
</evidence>
<sequence length="291" mass="32429">MPLKPVAFCASLLTAMFLSTAVSAEHHDPAYWAEAEHRSEANKHRNQYRNPAETLAFFGISSDMTVIEVWPGRGWYTEILAPWLHHGGGRLIAAGWPADMGPEWRLNFRAEYNQWLEDNQSLFGEVKVTELGPENHWSIAEPGSADAIVTFRNVHNWLAGDYAEKAFHAMFRALKPGGILGVVDHRAKAGTDLETMKKSGYITEAKVVELAGLAGFVFEAGSEINANPLDSTNHPAGVWTLPPALRLGDEQREHYLQIGESDRLTLRFRKPIDADDREHCSCQEDPLSESP</sequence>